<comment type="caution">
    <text evidence="2">The sequence shown here is derived from an EMBL/GenBank/DDBJ whole genome shotgun (WGS) entry which is preliminary data.</text>
</comment>
<evidence type="ECO:0000256" key="1">
    <source>
        <dbReference type="SAM" id="MobiDB-lite"/>
    </source>
</evidence>
<evidence type="ECO:0000313" key="2">
    <source>
        <dbReference type="EMBL" id="MBA0670110.1"/>
    </source>
</evidence>
<feature type="compositionally biased region" description="Polar residues" evidence="1">
    <location>
        <begin position="10"/>
        <end position="29"/>
    </location>
</feature>
<organism evidence="2 3">
    <name type="scientific">Gossypium klotzschianum</name>
    <dbReference type="NCBI Taxonomy" id="34286"/>
    <lineage>
        <taxon>Eukaryota</taxon>
        <taxon>Viridiplantae</taxon>
        <taxon>Streptophyta</taxon>
        <taxon>Embryophyta</taxon>
        <taxon>Tracheophyta</taxon>
        <taxon>Spermatophyta</taxon>
        <taxon>Magnoliopsida</taxon>
        <taxon>eudicotyledons</taxon>
        <taxon>Gunneridae</taxon>
        <taxon>Pentapetalae</taxon>
        <taxon>rosids</taxon>
        <taxon>malvids</taxon>
        <taxon>Malvales</taxon>
        <taxon>Malvaceae</taxon>
        <taxon>Malvoideae</taxon>
        <taxon>Gossypium</taxon>
    </lineage>
</organism>
<dbReference type="Proteomes" id="UP000593573">
    <property type="component" value="Unassembled WGS sequence"/>
</dbReference>
<evidence type="ECO:0000313" key="3">
    <source>
        <dbReference type="Proteomes" id="UP000593573"/>
    </source>
</evidence>
<gene>
    <name evidence="2" type="ORF">Goklo_029505</name>
</gene>
<name>A0A7J8W5I8_9ROSI</name>
<protein>
    <submittedName>
        <fullName evidence="2">Uncharacterized protein</fullName>
    </submittedName>
</protein>
<dbReference type="EMBL" id="JABFAB010235272">
    <property type="protein sequence ID" value="MBA0670110.1"/>
    <property type="molecule type" value="Genomic_DNA"/>
</dbReference>
<feature type="region of interest" description="Disordered" evidence="1">
    <location>
        <begin position="1"/>
        <end position="29"/>
    </location>
</feature>
<dbReference type="AlphaFoldDB" id="A0A7J8W5I8"/>
<reference evidence="2 3" key="1">
    <citation type="journal article" date="2019" name="Genome Biol. Evol.">
        <title>Insights into the evolution of the New World diploid cottons (Gossypium, subgenus Houzingenia) based on genome sequencing.</title>
        <authorList>
            <person name="Grover C.E."/>
            <person name="Arick M.A. 2nd"/>
            <person name="Thrash A."/>
            <person name="Conover J.L."/>
            <person name="Sanders W.S."/>
            <person name="Peterson D.G."/>
            <person name="Frelichowski J.E."/>
            <person name="Scheffler J.A."/>
            <person name="Scheffler B.E."/>
            <person name="Wendel J.F."/>
        </authorList>
    </citation>
    <scope>NUCLEOTIDE SEQUENCE [LARGE SCALE GENOMIC DNA]</scope>
    <source>
        <strain evidence="2">57</strain>
        <tissue evidence="2">Leaf</tissue>
    </source>
</reference>
<keyword evidence="3" id="KW-1185">Reference proteome</keyword>
<accession>A0A7J8W5I8</accession>
<sequence length="29" mass="3459">MEMIKENKNPHQPTANSTRMNSRKQNMEL</sequence>
<proteinExistence type="predicted"/>